<dbReference type="PANTHER" id="PTHR43293">
    <property type="entry name" value="ACETATE COA-TRANSFERASE YDIF"/>
    <property type="match status" value="1"/>
</dbReference>
<protein>
    <submittedName>
        <fullName evidence="2">3-oxoadipate--succinyl-CoA transferase subunit B</fullName>
    </submittedName>
</protein>
<dbReference type="PANTHER" id="PTHR43293:SF3">
    <property type="entry name" value="CHOLESTEROL RING-CLEAVING HYDROLASE IPDB SUBUNIT"/>
    <property type="match status" value="1"/>
</dbReference>
<evidence type="ECO:0000313" key="3">
    <source>
        <dbReference type="Proteomes" id="UP000602050"/>
    </source>
</evidence>
<dbReference type="EMBL" id="BMEV01000045">
    <property type="protein sequence ID" value="GFZ81603.1"/>
    <property type="molecule type" value="Genomic_DNA"/>
</dbReference>
<dbReference type="SMART" id="SM00882">
    <property type="entry name" value="CoA_trans"/>
    <property type="match status" value="1"/>
</dbReference>
<proteinExistence type="inferred from homology"/>
<dbReference type="Proteomes" id="UP000602050">
    <property type="component" value="Unassembled WGS sequence"/>
</dbReference>
<dbReference type="Pfam" id="PF01144">
    <property type="entry name" value="CoA_trans"/>
    <property type="match status" value="1"/>
</dbReference>
<evidence type="ECO:0000256" key="1">
    <source>
        <dbReference type="ARBA" id="ARBA00007047"/>
    </source>
</evidence>
<reference evidence="2" key="2">
    <citation type="submission" date="2020-09" db="EMBL/GenBank/DDBJ databases">
        <authorList>
            <person name="Sun Q."/>
            <person name="Zhou Y."/>
        </authorList>
    </citation>
    <scope>NUCLEOTIDE SEQUENCE</scope>
    <source>
        <strain evidence="2">CGMCC 1.12360</strain>
    </source>
</reference>
<organism evidence="2 3">
    <name type="scientific">Compostibacillus humi</name>
    <dbReference type="NCBI Taxonomy" id="1245525"/>
    <lineage>
        <taxon>Bacteria</taxon>
        <taxon>Bacillati</taxon>
        <taxon>Bacillota</taxon>
        <taxon>Bacilli</taxon>
        <taxon>Bacillales</taxon>
        <taxon>Bacillaceae</taxon>
        <taxon>Compostibacillus</taxon>
    </lineage>
</organism>
<gene>
    <name evidence="2" type="ORF">GCM10010978_23110</name>
</gene>
<evidence type="ECO:0000313" key="2">
    <source>
        <dbReference type="EMBL" id="GFZ81603.1"/>
    </source>
</evidence>
<keyword evidence="2" id="KW-0808">Transferase</keyword>
<reference evidence="2" key="1">
    <citation type="journal article" date="2014" name="Int. J. Syst. Evol. Microbiol.">
        <title>Complete genome sequence of Corynebacterium casei LMG S-19264T (=DSM 44701T), isolated from a smear-ripened cheese.</title>
        <authorList>
            <consortium name="US DOE Joint Genome Institute (JGI-PGF)"/>
            <person name="Walter F."/>
            <person name="Albersmeier A."/>
            <person name="Kalinowski J."/>
            <person name="Ruckert C."/>
        </authorList>
    </citation>
    <scope>NUCLEOTIDE SEQUENCE</scope>
    <source>
        <strain evidence="2">CGMCC 1.12360</strain>
    </source>
</reference>
<keyword evidence="3" id="KW-1185">Reference proteome</keyword>
<accession>A0A8J2XF65</accession>
<dbReference type="InterPro" id="IPR037171">
    <property type="entry name" value="NagB/RpiA_transferase-like"/>
</dbReference>
<name>A0A8J2XF65_9BACI</name>
<sequence length="245" mass="26946">MSSIITLEPADYMTVAMARLIQDGERIFHGVASPMPAVAIQLAKKHHAKKAVYLSIAGTADAVPTEFSRHTTAGANLREGAVSEFLLSDIFDLSARGGLDVAFLSGAQIDEYGRLNLSAIGSFQQPKVRLPGGAGSAALLPTVKRAILWKTTHDTRSLVEKLDVITAAGNTEYVITPLAIFKRGKQGKLQLYSIFPESSFDEIVEKTGFKVEKHPQYHVFEPITEREWELLLEIDKNGSRFSEFR</sequence>
<dbReference type="SUPFAM" id="SSF100950">
    <property type="entry name" value="NagB/RpiA/CoA transferase-like"/>
    <property type="match status" value="1"/>
</dbReference>
<comment type="similarity">
    <text evidence="1">Belongs to the 3-oxoacid CoA-transferase subunit B family.</text>
</comment>
<dbReference type="AlphaFoldDB" id="A0A8J2XF65"/>
<comment type="caution">
    <text evidence="2">The sequence shown here is derived from an EMBL/GenBank/DDBJ whole genome shotgun (WGS) entry which is preliminary data.</text>
</comment>
<dbReference type="GO" id="GO:0008410">
    <property type="term" value="F:CoA-transferase activity"/>
    <property type="evidence" value="ECO:0007669"/>
    <property type="project" value="InterPro"/>
</dbReference>
<dbReference type="Gene3D" id="3.40.1080.10">
    <property type="entry name" value="Glutaconate Coenzyme A-transferase"/>
    <property type="match status" value="1"/>
</dbReference>
<dbReference type="RefSeq" id="WP_188392563.1">
    <property type="nucleotide sequence ID" value="NZ_BMEV01000045.1"/>
</dbReference>
<dbReference type="InterPro" id="IPR004165">
    <property type="entry name" value="CoA_trans_fam_I"/>
</dbReference>